<evidence type="ECO:0000256" key="1">
    <source>
        <dbReference type="ARBA" id="ARBA00004496"/>
    </source>
</evidence>
<dbReference type="EMBL" id="KB201305">
    <property type="protein sequence ID" value="ESO97457.1"/>
    <property type="molecule type" value="Genomic_DNA"/>
</dbReference>
<dbReference type="InterPro" id="IPR013761">
    <property type="entry name" value="SAM/pointed_sf"/>
</dbReference>
<comment type="subcellular location">
    <subcellularLocation>
        <location evidence="1">Cytoplasm</location>
    </subcellularLocation>
</comment>
<dbReference type="InterPro" id="IPR011989">
    <property type="entry name" value="ARM-like"/>
</dbReference>
<keyword evidence="4" id="KW-0963">Cytoplasm</keyword>
<keyword evidence="7" id="KW-0378">Hydrolase</keyword>
<evidence type="ECO:0000256" key="2">
    <source>
        <dbReference type="ARBA" id="ARBA00008291"/>
    </source>
</evidence>
<dbReference type="AlphaFoldDB" id="V4AK38"/>
<dbReference type="GO" id="GO:0005737">
    <property type="term" value="C:cytoplasm"/>
    <property type="evidence" value="ECO:0007669"/>
    <property type="project" value="UniProtKB-SubCell"/>
</dbReference>
<evidence type="ECO:0000259" key="12">
    <source>
        <dbReference type="PROSITE" id="PS50104"/>
    </source>
</evidence>
<dbReference type="Gene3D" id="3.40.50.10140">
    <property type="entry name" value="Toll/interleukin-1 receptor homology (TIR) domain"/>
    <property type="match status" value="1"/>
</dbReference>
<dbReference type="OMA" id="DNWLMSL"/>
<dbReference type="GO" id="GO:0030425">
    <property type="term" value="C:dendrite"/>
    <property type="evidence" value="ECO:0007669"/>
    <property type="project" value="TreeGrafter"/>
</dbReference>
<dbReference type="SUPFAM" id="SSF48371">
    <property type="entry name" value="ARM repeat"/>
    <property type="match status" value="1"/>
</dbReference>
<dbReference type="Gene3D" id="1.10.150.50">
    <property type="entry name" value="Transcription Factor, Ets-1"/>
    <property type="match status" value="2"/>
</dbReference>
<dbReference type="STRING" id="225164.V4AK38"/>
<dbReference type="SMART" id="SM00454">
    <property type="entry name" value="SAM"/>
    <property type="match status" value="2"/>
</dbReference>
<dbReference type="PANTHER" id="PTHR22998:SF1">
    <property type="entry name" value="NAD(+) HYDROLASE SARM1"/>
    <property type="match status" value="1"/>
</dbReference>
<evidence type="ECO:0000256" key="10">
    <source>
        <dbReference type="ARBA" id="ARBA00047304"/>
    </source>
</evidence>
<dbReference type="HOGENOM" id="CLU_003286_2_0_1"/>
<feature type="compositionally biased region" description="Low complexity" evidence="11">
    <location>
        <begin position="642"/>
        <end position="651"/>
    </location>
</feature>
<dbReference type="Gene3D" id="1.25.10.10">
    <property type="entry name" value="Leucine-rich Repeat Variant"/>
    <property type="match status" value="1"/>
</dbReference>
<dbReference type="GO" id="GO:0007165">
    <property type="term" value="P:signal transduction"/>
    <property type="evidence" value="ECO:0007669"/>
    <property type="project" value="InterPro"/>
</dbReference>
<dbReference type="OrthoDB" id="202764at2759"/>
<dbReference type="Pfam" id="PF13676">
    <property type="entry name" value="TIR_2"/>
    <property type="match status" value="1"/>
</dbReference>
<dbReference type="RefSeq" id="XP_009052042.1">
    <property type="nucleotide sequence ID" value="XM_009053794.1"/>
</dbReference>
<dbReference type="GO" id="GO:0061809">
    <property type="term" value="F:NAD+ nucleosidase activity, cyclic ADP-ribose generating"/>
    <property type="evidence" value="ECO:0007669"/>
    <property type="project" value="UniProtKB-EC"/>
</dbReference>
<name>V4AK38_LOTGI</name>
<accession>V4AK38</accession>
<dbReference type="SMART" id="SM00255">
    <property type="entry name" value="TIR"/>
    <property type="match status" value="1"/>
</dbReference>
<dbReference type="CDD" id="cd24153">
    <property type="entry name" value="SARM1_N"/>
    <property type="match status" value="1"/>
</dbReference>
<comment type="similarity">
    <text evidence="2">Belongs to the SARM1 family.</text>
</comment>
<dbReference type="KEGG" id="lgi:LOTGIDRAFT_114826"/>
<evidence type="ECO:0000256" key="6">
    <source>
        <dbReference type="ARBA" id="ARBA00022737"/>
    </source>
</evidence>
<gene>
    <name evidence="14" type="ORF">LOTGIDRAFT_114826</name>
</gene>
<dbReference type="PANTHER" id="PTHR22998">
    <property type="entry name" value="SARM1"/>
    <property type="match status" value="1"/>
</dbReference>
<feature type="domain" description="SAM" evidence="13">
    <location>
        <begin position="342"/>
        <end position="406"/>
    </location>
</feature>
<keyword evidence="5" id="KW-0399">Innate immunity</keyword>
<dbReference type="GO" id="GO:0003953">
    <property type="term" value="F:NAD+ nucleosidase activity"/>
    <property type="evidence" value="ECO:0007669"/>
    <property type="project" value="InterPro"/>
</dbReference>
<keyword evidence="15" id="KW-1185">Reference proteome</keyword>
<proteinExistence type="inferred from homology"/>
<dbReference type="GO" id="GO:0035591">
    <property type="term" value="F:signaling adaptor activity"/>
    <property type="evidence" value="ECO:0007669"/>
    <property type="project" value="InterPro"/>
</dbReference>
<dbReference type="Proteomes" id="UP000030746">
    <property type="component" value="Unassembled WGS sequence"/>
</dbReference>
<dbReference type="InterPro" id="IPR000157">
    <property type="entry name" value="TIR_dom"/>
</dbReference>
<comment type="catalytic activity">
    <reaction evidence="10">
        <text>NAD(+) + H2O = ADP-D-ribose + nicotinamide + H(+)</text>
        <dbReference type="Rhea" id="RHEA:16301"/>
        <dbReference type="ChEBI" id="CHEBI:15377"/>
        <dbReference type="ChEBI" id="CHEBI:15378"/>
        <dbReference type="ChEBI" id="CHEBI:17154"/>
        <dbReference type="ChEBI" id="CHEBI:57540"/>
        <dbReference type="ChEBI" id="CHEBI:57967"/>
        <dbReference type="EC" id="3.2.2.6"/>
    </reaction>
    <physiologicalReaction direction="left-to-right" evidence="10">
        <dbReference type="Rhea" id="RHEA:16302"/>
    </physiologicalReaction>
</comment>
<feature type="domain" description="TIR" evidence="12">
    <location>
        <begin position="486"/>
        <end position="629"/>
    </location>
</feature>
<reference evidence="14 15" key="1">
    <citation type="journal article" date="2013" name="Nature">
        <title>Insights into bilaterian evolution from three spiralian genomes.</title>
        <authorList>
            <person name="Simakov O."/>
            <person name="Marletaz F."/>
            <person name="Cho S.J."/>
            <person name="Edsinger-Gonzales E."/>
            <person name="Havlak P."/>
            <person name="Hellsten U."/>
            <person name="Kuo D.H."/>
            <person name="Larsson T."/>
            <person name="Lv J."/>
            <person name="Arendt D."/>
            <person name="Savage R."/>
            <person name="Osoegawa K."/>
            <person name="de Jong P."/>
            <person name="Grimwood J."/>
            <person name="Chapman J.A."/>
            <person name="Shapiro H."/>
            <person name="Aerts A."/>
            <person name="Otillar R.P."/>
            <person name="Terry A.Y."/>
            <person name="Boore J.L."/>
            <person name="Grigoriev I.V."/>
            <person name="Lindberg D.R."/>
            <person name="Seaver E.C."/>
            <person name="Weisblat D.A."/>
            <person name="Putnam N.H."/>
            <person name="Rokhsar D.S."/>
        </authorList>
    </citation>
    <scope>NUCLEOTIDE SEQUENCE [LARGE SCALE GENOMIC DNA]</scope>
</reference>
<dbReference type="Pfam" id="PF07647">
    <property type="entry name" value="SAM_2"/>
    <property type="match status" value="1"/>
</dbReference>
<dbReference type="GeneID" id="20231143"/>
<dbReference type="SUPFAM" id="SSF52200">
    <property type="entry name" value="Toll/Interleukin receptor TIR domain"/>
    <property type="match status" value="1"/>
</dbReference>
<keyword evidence="6" id="KW-0677">Repeat</keyword>
<dbReference type="PROSITE" id="PS50105">
    <property type="entry name" value="SAM_DOMAIN"/>
    <property type="match status" value="1"/>
</dbReference>
<protein>
    <recommendedName>
        <fullName evidence="3">ADP-ribosyl cyclase/cyclic ADP-ribose hydrolase</fullName>
        <ecNumber evidence="3">3.2.2.6</ecNumber>
    </recommendedName>
</protein>
<dbReference type="GO" id="GO:0034128">
    <property type="term" value="P:negative regulation of MyD88-independent toll-like receptor signaling pathway"/>
    <property type="evidence" value="ECO:0007669"/>
    <property type="project" value="InterPro"/>
</dbReference>
<evidence type="ECO:0000256" key="9">
    <source>
        <dbReference type="ARBA" id="ARBA00023027"/>
    </source>
</evidence>
<dbReference type="Pfam" id="PF00536">
    <property type="entry name" value="SAM_1"/>
    <property type="match status" value="1"/>
</dbReference>
<dbReference type="CTD" id="20231143"/>
<evidence type="ECO:0000313" key="15">
    <source>
        <dbReference type="Proteomes" id="UP000030746"/>
    </source>
</evidence>
<dbReference type="InterPro" id="IPR001660">
    <property type="entry name" value="SAM"/>
</dbReference>
<dbReference type="GO" id="GO:0048678">
    <property type="term" value="P:response to axon injury"/>
    <property type="evidence" value="ECO:0007669"/>
    <property type="project" value="InterPro"/>
</dbReference>
<dbReference type="InterPro" id="IPR016024">
    <property type="entry name" value="ARM-type_fold"/>
</dbReference>
<dbReference type="FunFam" id="1.10.150.50:FF:000043">
    <property type="entry name" value="Sterile alpha and TIR motif-containing 1"/>
    <property type="match status" value="1"/>
</dbReference>
<sequence>MSQKLEDSISKLKAESGNSELHCQNLSDILIVIAEAWNTPIYGRDLAYGLCDIVRMEGLLDILIQNCSSEDENILKGSVDLLEQVMSTKNRERLARIGLDRIVHMTCKAIGDTSIATSTVGILENLFKLSEETCTKVINLGGLDVILHWCRNNEVEILRRCAKALANLSLFGGCENQEFMAKHKVPEWLFPLAFSDDNSVRYYACLAISALVANKELEAKVLKSGTLDLVLPFINSNRPSMFASSDLTHKQGRDKIWLKHLIPLLFSRRMEAQTLAAFHFAMESYIKAEQGRTEIFHEIDAVEPLKKIASSPNAVASKLAVEALKIIGEKIPHKLSQQVPLWTVDDVIYWVSQVGFSKYSDRFQEEQIDGDLLLTLSLDDLTDGLDMKNSVVRKRFMRELKSLKITADYSSCDPTSLDNWLMKLSPDLSQYTYHMLRQGVDKYVLQTLSEEELRNECAICNSIHRKLITLPLSDHQLGMSLGSGMRTIDVFISYRRSNGSQLASLLKVHLQLRGFSVFLDIDRLRAGKFDENLLLSIKLSRNFVLILTPESLDRCIGDAEREDWVHREIVAALESNCNIIPVMDTFTWPPLEKLPEDMHPVVRFNSVKWIHDYQEACVDRLQTFLRNDPDKESNSLRHKPSSHSIASSPSSDDLYLKSENSNRSICSLLNETGSSPY</sequence>
<dbReference type="SUPFAM" id="SSF47769">
    <property type="entry name" value="SAM/Pointed domain"/>
    <property type="match status" value="2"/>
</dbReference>
<evidence type="ECO:0000256" key="8">
    <source>
        <dbReference type="ARBA" id="ARBA00022859"/>
    </source>
</evidence>
<dbReference type="InterPro" id="IPR035897">
    <property type="entry name" value="Toll_tir_struct_dom_sf"/>
</dbReference>
<feature type="region of interest" description="Disordered" evidence="11">
    <location>
        <begin position="629"/>
        <end position="653"/>
    </location>
</feature>
<dbReference type="PROSITE" id="PS50104">
    <property type="entry name" value="TIR"/>
    <property type="match status" value="1"/>
</dbReference>
<evidence type="ECO:0000256" key="3">
    <source>
        <dbReference type="ARBA" id="ARBA00011982"/>
    </source>
</evidence>
<evidence type="ECO:0000256" key="5">
    <source>
        <dbReference type="ARBA" id="ARBA00022588"/>
    </source>
</evidence>
<dbReference type="EC" id="3.2.2.6" evidence="3"/>
<evidence type="ECO:0000259" key="13">
    <source>
        <dbReference type="PROSITE" id="PS50105"/>
    </source>
</evidence>
<keyword evidence="9" id="KW-0520">NAD</keyword>
<dbReference type="GO" id="GO:0045087">
    <property type="term" value="P:innate immune response"/>
    <property type="evidence" value="ECO:0007669"/>
    <property type="project" value="UniProtKB-KW"/>
</dbReference>
<evidence type="ECO:0000256" key="7">
    <source>
        <dbReference type="ARBA" id="ARBA00022801"/>
    </source>
</evidence>
<keyword evidence="8" id="KW-0391">Immunity</keyword>
<dbReference type="InterPro" id="IPR039184">
    <property type="entry name" value="SARM1"/>
</dbReference>
<evidence type="ECO:0000256" key="11">
    <source>
        <dbReference type="SAM" id="MobiDB-lite"/>
    </source>
</evidence>
<evidence type="ECO:0000256" key="4">
    <source>
        <dbReference type="ARBA" id="ARBA00022490"/>
    </source>
</evidence>
<evidence type="ECO:0000313" key="14">
    <source>
        <dbReference type="EMBL" id="ESO97457.1"/>
    </source>
</evidence>
<organism evidence="14 15">
    <name type="scientific">Lottia gigantea</name>
    <name type="common">Giant owl limpet</name>
    <dbReference type="NCBI Taxonomy" id="225164"/>
    <lineage>
        <taxon>Eukaryota</taxon>
        <taxon>Metazoa</taxon>
        <taxon>Spiralia</taxon>
        <taxon>Lophotrochozoa</taxon>
        <taxon>Mollusca</taxon>
        <taxon>Gastropoda</taxon>
        <taxon>Patellogastropoda</taxon>
        <taxon>Lottioidea</taxon>
        <taxon>Lottiidae</taxon>
        <taxon>Lottia</taxon>
    </lineage>
</organism>